<evidence type="ECO:0000313" key="2">
    <source>
        <dbReference type="EMBL" id="KOO23542.1"/>
    </source>
</evidence>
<feature type="coiled-coil region" evidence="1">
    <location>
        <begin position="28"/>
        <end position="90"/>
    </location>
</feature>
<dbReference type="Proteomes" id="UP000037460">
    <property type="component" value="Unassembled WGS sequence"/>
</dbReference>
<organism evidence="2 3">
    <name type="scientific">Chrysochromulina tobinii</name>
    <dbReference type="NCBI Taxonomy" id="1460289"/>
    <lineage>
        <taxon>Eukaryota</taxon>
        <taxon>Haptista</taxon>
        <taxon>Haptophyta</taxon>
        <taxon>Prymnesiophyceae</taxon>
        <taxon>Prymnesiales</taxon>
        <taxon>Chrysochromulinaceae</taxon>
        <taxon>Chrysochromulina</taxon>
    </lineage>
</organism>
<sequence>MCLGLEALIDPKIYVECAIYDADMEEKMSKLRDVVKQAEVAAKVATEQMHLLASEKASLKAVLDDQQMRLENMQKEVADGRVEADHLRENLQKQAASAAASAAAASSLEIEVTKLLRQLDEQGVAAAQQLKSETRSLLALLDDQSAAAKKARADAERADEAKRALREEIDERIIEASEARKLAEQLAFDLATTQEKNQNYLAAIEQIARVASTITSSETKTYTTSM</sequence>
<accession>A0A0M0JB19</accession>
<dbReference type="EMBL" id="JWZX01003181">
    <property type="protein sequence ID" value="KOO23542.1"/>
    <property type="molecule type" value="Genomic_DNA"/>
</dbReference>
<name>A0A0M0JB19_9EUKA</name>
<comment type="caution">
    <text evidence="2">The sequence shown here is derived from an EMBL/GenBank/DDBJ whole genome shotgun (WGS) entry which is preliminary data.</text>
</comment>
<evidence type="ECO:0000313" key="3">
    <source>
        <dbReference type="Proteomes" id="UP000037460"/>
    </source>
</evidence>
<gene>
    <name evidence="2" type="ORF">Ctob_002521</name>
</gene>
<evidence type="ECO:0000256" key="1">
    <source>
        <dbReference type="SAM" id="Coils"/>
    </source>
</evidence>
<keyword evidence="3" id="KW-1185">Reference proteome</keyword>
<feature type="coiled-coil region" evidence="1">
    <location>
        <begin position="141"/>
        <end position="175"/>
    </location>
</feature>
<keyword evidence="1" id="KW-0175">Coiled coil</keyword>
<dbReference type="AlphaFoldDB" id="A0A0M0JB19"/>
<reference evidence="3" key="1">
    <citation type="journal article" date="2015" name="PLoS Genet.">
        <title>Genome Sequence and Transcriptome Analyses of Chrysochromulina tobin: Metabolic Tools for Enhanced Algal Fitness in the Prominent Order Prymnesiales (Haptophyceae).</title>
        <authorList>
            <person name="Hovde B.T."/>
            <person name="Deodato C.R."/>
            <person name="Hunsperger H.M."/>
            <person name="Ryken S.A."/>
            <person name="Yost W."/>
            <person name="Jha R.K."/>
            <person name="Patterson J."/>
            <person name="Monnat R.J. Jr."/>
            <person name="Barlow S.B."/>
            <person name="Starkenburg S.R."/>
            <person name="Cattolico R.A."/>
        </authorList>
    </citation>
    <scope>NUCLEOTIDE SEQUENCE</scope>
    <source>
        <strain evidence="3">CCMP291</strain>
    </source>
</reference>
<protein>
    <submittedName>
        <fullName evidence="2">Uncharacterized protein</fullName>
    </submittedName>
</protein>
<proteinExistence type="predicted"/>